<sequence>MDKVLTGFHGKLPVAGDFLSRGLPSGFVQFWDGWATRHLIGKAHWPHAGLRLRLASAGRAAAGVVLPGADRVGRRFPLAAFVIAPSLPSPAALELWCDAVTLTLRAAQDQGLSADALDGALAEIAAPQGATEGPPFQLWIQGHPAQSCAPEQPQDLLQQLFSCC</sequence>
<organism evidence="1 2">
    <name type="scientific">Pseudogemmobacter lacusdianii</name>
    <dbReference type="NCBI Taxonomy" id="3069608"/>
    <lineage>
        <taxon>Bacteria</taxon>
        <taxon>Pseudomonadati</taxon>
        <taxon>Pseudomonadota</taxon>
        <taxon>Alphaproteobacteria</taxon>
        <taxon>Rhodobacterales</taxon>
        <taxon>Paracoccaceae</taxon>
        <taxon>Pseudogemmobacter</taxon>
    </lineage>
</organism>
<dbReference type="Proteomes" id="UP001239680">
    <property type="component" value="Unassembled WGS sequence"/>
</dbReference>
<dbReference type="RefSeq" id="WP_306679394.1">
    <property type="nucleotide sequence ID" value="NZ_JAVDBT010000004.1"/>
</dbReference>
<evidence type="ECO:0000313" key="2">
    <source>
        <dbReference type="Proteomes" id="UP001239680"/>
    </source>
</evidence>
<protein>
    <submittedName>
        <fullName evidence="1">Type VI secretion system-associated protein TagF</fullName>
    </submittedName>
</protein>
<reference evidence="1 2" key="1">
    <citation type="submission" date="2023-08" db="EMBL/GenBank/DDBJ databases">
        <title>Characterization of two Paracoccaceae strains isolated from Phycosphere and proposal of Xinfangfangia lacusdiani sp. nov.</title>
        <authorList>
            <person name="Deng Y."/>
            <person name="Zhang Y.Q."/>
        </authorList>
    </citation>
    <scope>NUCLEOTIDE SEQUENCE [LARGE SCALE GENOMIC DNA]</scope>
    <source>
        <strain evidence="1 2">CPCC 101601</strain>
    </source>
</reference>
<dbReference type="InterPro" id="IPR038225">
    <property type="entry name" value="TagF_sf"/>
</dbReference>
<name>A0ABU0VXR6_9RHOB</name>
<accession>A0ABU0VXR6</accession>
<proteinExistence type="predicted"/>
<dbReference type="InterPro" id="IPR017748">
    <property type="entry name" value="TagF"/>
</dbReference>
<dbReference type="Gene3D" id="3.40.1730.10">
    <property type="entry name" value="pa0076 domain"/>
    <property type="match status" value="1"/>
</dbReference>
<dbReference type="NCBIfam" id="TIGR03373">
    <property type="entry name" value="VI_minor_4"/>
    <property type="match status" value="1"/>
</dbReference>
<gene>
    <name evidence="1" type="primary">tagF</name>
    <name evidence="1" type="ORF">Q9295_04900</name>
</gene>
<dbReference type="EMBL" id="JAVDBT010000004">
    <property type="protein sequence ID" value="MDQ2065700.1"/>
    <property type="molecule type" value="Genomic_DNA"/>
</dbReference>
<evidence type="ECO:0000313" key="1">
    <source>
        <dbReference type="EMBL" id="MDQ2065700.1"/>
    </source>
</evidence>
<keyword evidence="2" id="KW-1185">Reference proteome</keyword>
<dbReference type="Pfam" id="PF09867">
    <property type="entry name" value="TagF_N"/>
    <property type="match status" value="1"/>
</dbReference>
<comment type="caution">
    <text evidence="1">The sequence shown here is derived from an EMBL/GenBank/DDBJ whole genome shotgun (WGS) entry which is preliminary data.</text>
</comment>